<keyword evidence="4" id="KW-0378">Hydrolase</keyword>
<dbReference type="Proteomes" id="UP000586305">
    <property type="component" value="Unassembled WGS sequence"/>
</dbReference>
<comment type="caution">
    <text evidence="9">The sequence shown here is derived from an EMBL/GenBank/DDBJ whole genome shotgun (WGS) entry which is preliminary data.</text>
</comment>
<reference evidence="9 10" key="1">
    <citation type="submission" date="2020-04" db="EMBL/GenBank/DDBJ databases">
        <title>Pseudoalteromonas caenipelagi sp. nov., isolated from a tidal flat.</title>
        <authorList>
            <person name="Park S."/>
            <person name="Yoon J.-H."/>
        </authorList>
    </citation>
    <scope>NUCLEOTIDE SEQUENCE [LARGE SCALE GENOMIC DNA]</scope>
    <source>
        <strain evidence="9 10">JBTF-M23</strain>
    </source>
</reference>
<dbReference type="InterPro" id="IPR040921">
    <property type="entry name" value="Peptidase_S66C"/>
</dbReference>
<dbReference type="Gene3D" id="3.50.30.60">
    <property type="entry name" value="LD-carboxypeptidase A C-terminal domain-like"/>
    <property type="match status" value="1"/>
</dbReference>
<dbReference type="Pfam" id="PF17676">
    <property type="entry name" value="Peptidase_S66C"/>
    <property type="match status" value="1"/>
</dbReference>
<comment type="similarity">
    <text evidence="1">Belongs to the peptidase S66 family.</text>
</comment>
<evidence type="ECO:0000313" key="9">
    <source>
        <dbReference type="EMBL" id="NOU53142.1"/>
    </source>
</evidence>
<dbReference type="GO" id="GO:0004180">
    <property type="term" value="F:carboxypeptidase activity"/>
    <property type="evidence" value="ECO:0007669"/>
    <property type="project" value="UniProtKB-KW"/>
</dbReference>
<feature type="active site" description="Nucleophile" evidence="6">
    <location>
        <position position="113"/>
    </location>
</feature>
<protein>
    <submittedName>
        <fullName evidence="9">LD-carboxypeptidase</fullName>
    </submittedName>
</protein>
<dbReference type="Gene3D" id="3.40.50.10740">
    <property type="entry name" value="Class I glutamine amidotransferase-like"/>
    <property type="match status" value="1"/>
</dbReference>
<gene>
    <name evidence="9" type="ORF">HG263_21820</name>
</gene>
<dbReference type="EMBL" id="JABBPG010000017">
    <property type="protein sequence ID" value="NOU53142.1"/>
    <property type="molecule type" value="Genomic_DNA"/>
</dbReference>
<evidence type="ECO:0000256" key="6">
    <source>
        <dbReference type="PIRSR" id="PIRSR028757-1"/>
    </source>
</evidence>
<dbReference type="Pfam" id="PF02016">
    <property type="entry name" value="Peptidase_S66"/>
    <property type="match status" value="1"/>
</dbReference>
<keyword evidence="5" id="KW-0720">Serine protease</keyword>
<dbReference type="InterPro" id="IPR027478">
    <property type="entry name" value="LdcA_N"/>
</dbReference>
<proteinExistence type="inferred from homology"/>
<organism evidence="9 10">
    <name type="scientific">Pseudoalteromonas caenipelagi</name>
    <dbReference type="NCBI Taxonomy" id="2726988"/>
    <lineage>
        <taxon>Bacteria</taxon>
        <taxon>Pseudomonadati</taxon>
        <taxon>Pseudomonadota</taxon>
        <taxon>Gammaproteobacteria</taxon>
        <taxon>Alteromonadales</taxon>
        <taxon>Pseudoalteromonadaceae</taxon>
        <taxon>Pseudoalteromonas</taxon>
    </lineage>
</organism>
<dbReference type="SUPFAM" id="SSF141986">
    <property type="entry name" value="LD-carboxypeptidase A C-terminal domain-like"/>
    <property type="match status" value="1"/>
</dbReference>
<dbReference type="InterPro" id="IPR027461">
    <property type="entry name" value="Carboxypeptidase_A_C_sf"/>
</dbReference>
<feature type="active site" description="Charge relay system" evidence="6">
    <location>
        <position position="246"/>
    </location>
</feature>
<dbReference type="CDD" id="cd07062">
    <property type="entry name" value="Peptidase_S66_mccF_like"/>
    <property type="match status" value="1"/>
</dbReference>
<keyword evidence="10" id="KW-1185">Reference proteome</keyword>
<dbReference type="GO" id="GO:0008236">
    <property type="term" value="F:serine-type peptidase activity"/>
    <property type="evidence" value="ECO:0007669"/>
    <property type="project" value="UniProtKB-KW"/>
</dbReference>
<dbReference type="PANTHER" id="PTHR30237">
    <property type="entry name" value="MURAMOYLTETRAPEPTIDE CARBOXYPEPTIDASE"/>
    <property type="match status" value="1"/>
</dbReference>
<dbReference type="SUPFAM" id="SSF52317">
    <property type="entry name" value="Class I glutamine amidotransferase-like"/>
    <property type="match status" value="1"/>
</dbReference>
<evidence type="ECO:0000259" key="7">
    <source>
        <dbReference type="Pfam" id="PF02016"/>
    </source>
</evidence>
<evidence type="ECO:0000256" key="4">
    <source>
        <dbReference type="ARBA" id="ARBA00022801"/>
    </source>
</evidence>
<evidence type="ECO:0000313" key="10">
    <source>
        <dbReference type="Proteomes" id="UP000586305"/>
    </source>
</evidence>
<dbReference type="InterPro" id="IPR040449">
    <property type="entry name" value="Peptidase_S66_N"/>
</dbReference>
<sequence length="343" mass="38122">MLYPSTLKPGSKIAVTAFSSGVNEAFHPRLERVLTHLRSSGFDVIEGECLQENYQHVSATPEQRSAELMAFLCDDSIAAIAPPWGGEFAMEILPLLDFDRLKTAKPKWLFGFSDISTVQLALMSKLGWSSMHSANLMQLHPNEKDALTRQTLEHLKSAQLGYRFLQHSSTLYQLQGESFANNPDSVLRSTEQTRWKTYPQDSAVTLKGRLIGGCLDTLQYLIGTDYLDLAKLKQRFAPEGIVLYIENAELSPTALKRALLSLRFRGVFEQINGLLVGRNAVTDDGTKDIRSEQALLDVICALSIPVIYDADIGHLPPNMTLFNGAYAHVHVSSEQGQIVQTLR</sequence>
<dbReference type="PIRSF" id="PIRSF028757">
    <property type="entry name" value="LD-carboxypeptidase"/>
    <property type="match status" value="1"/>
</dbReference>
<keyword evidence="3" id="KW-0645">Protease</keyword>
<feature type="domain" description="LD-carboxypeptidase N-terminal" evidence="7">
    <location>
        <begin position="13"/>
        <end position="132"/>
    </location>
</feature>
<dbReference type="GO" id="GO:0006508">
    <property type="term" value="P:proteolysis"/>
    <property type="evidence" value="ECO:0007669"/>
    <property type="project" value="UniProtKB-KW"/>
</dbReference>
<dbReference type="InterPro" id="IPR029062">
    <property type="entry name" value="Class_I_gatase-like"/>
</dbReference>
<evidence type="ECO:0000259" key="8">
    <source>
        <dbReference type="Pfam" id="PF17676"/>
    </source>
</evidence>
<dbReference type="InterPro" id="IPR003507">
    <property type="entry name" value="S66_fam"/>
</dbReference>
<name>A0A849VI98_9GAMM</name>
<evidence type="ECO:0000256" key="2">
    <source>
        <dbReference type="ARBA" id="ARBA00022645"/>
    </source>
</evidence>
<accession>A0A849VI98</accession>
<feature type="active site" description="Charge relay system" evidence="6">
    <location>
        <position position="314"/>
    </location>
</feature>
<keyword evidence="2 9" id="KW-0121">Carboxypeptidase</keyword>
<dbReference type="AlphaFoldDB" id="A0A849VI98"/>
<feature type="domain" description="LD-carboxypeptidase C-terminal" evidence="8">
    <location>
        <begin position="207"/>
        <end position="328"/>
    </location>
</feature>
<evidence type="ECO:0000256" key="3">
    <source>
        <dbReference type="ARBA" id="ARBA00022670"/>
    </source>
</evidence>
<evidence type="ECO:0000256" key="5">
    <source>
        <dbReference type="ARBA" id="ARBA00022825"/>
    </source>
</evidence>
<evidence type="ECO:0000256" key="1">
    <source>
        <dbReference type="ARBA" id="ARBA00010233"/>
    </source>
</evidence>
<dbReference type="PANTHER" id="PTHR30237:SF2">
    <property type="entry name" value="MUREIN TETRAPEPTIDE CARBOXYPEPTIDASE"/>
    <property type="match status" value="1"/>
</dbReference>